<dbReference type="AlphaFoldDB" id="A0A0Y9PRV7"/>
<sequence length="175" mass="20710">KKKKKKAKLLPFVKDETKSSDESAESYETYEENEKGEIIKHGNDKKHKENEETEVLVKILNIIITKNKIKNIIRKYFENGFVNFVSSSMIRYIIRKAKKKINILTVESFLVKNVDINNLESTIITNKKVESFRDYVFSRQKIKTIENALVQICKILPEDFNKENFHKEFEITQFE</sequence>
<feature type="non-terminal residue" evidence="2">
    <location>
        <position position="175"/>
    </location>
</feature>
<dbReference type="EMBL" id="FFUQ01000193">
    <property type="protein sequence ID" value="CXH16274.1"/>
    <property type="molecule type" value="Genomic_DNA"/>
</dbReference>
<feature type="compositionally biased region" description="Acidic residues" evidence="1">
    <location>
        <begin position="22"/>
        <end position="31"/>
    </location>
</feature>
<name>A0A0Y9PRV7_PLABE</name>
<evidence type="ECO:0000256" key="1">
    <source>
        <dbReference type="SAM" id="MobiDB-lite"/>
    </source>
</evidence>
<feature type="region of interest" description="Disordered" evidence="1">
    <location>
        <begin position="15"/>
        <end position="45"/>
    </location>
</feature>
<gene>
    <name evidence="2" type="ORF">PBK173_000513800</name>
</gene>
<accession>A0A0Y9PRV7</accession>
<dbReference type="Proteomes" id="UP000069549">
    <property type="component" value="Unassembled WGS sequence"/>
</dbReference>
<organism evidence="2 3">
    <name type="scientific">Plasmodium berghei</name>
    <dbReference type="NCBI Taxonomy" id="5821"/>
    <lineage>
        <taxon>Eukaryota</taxon>
        <taxon>Sar</taxon>
        <taxon>Alveolata</taxon>
        <taxon>Apicomplexa</taxon>
        <taxon>Aconoidasida</taxon>
        <taxon>Haemosporida</taxon>
        <taxon>Plasmodiidae</taxon>
        <taxon>Plasmodium</taxon>
        <taxon>Plasmodium (Vinckeia)</taxon>
    </lineage>
</organism>
<dbReference type="VEuPathDB" id="PlasmoDB:PBANKA_1230100"/>
<feature type="non-terminal residue" evidence="2">
    <location>
        <position position="1"/>
    </location>
</feature>
<evidence type="ECO:0000313" key="2">
    <source>
        <dbReference type="EMBL" id="CXH16274.1"/>
    </source>
</evidence>
<reference evidence="2 3" key="1">
    <citation type="submission" date="2016-02" db="EMBL/GenBank/DDBJ databases">
        <authorList>
            <consortium name="Pathogen Informatics"/>
        </authorList>
    </citation>
    <scope>NUCLEOTIDE SEQUENCE [LARGE SCALE GENOMIC DNA]</scope>
    <source>
        <strain evidence="2 3">K173</strain>
    </source>
</reference>
<feature type="compositionally biased region" description="Basic and acidic residues" evidence="1">
    <location>
        <begin position="32"/>
        <end position="45"/>
    </location>
</feature>
<proteinExistence type="predicted"/>
<protein>
    <submittedName>
        <fullName evidence="2">Uncharacterized protein</fullName>
    </submittedName>
</protein>
<evidence type="ECO:0000313" key="3">
    <source>
        <dbReference type="Proteomes" id="UP000069549"/>
    </source>
</evidence>